<feature type="short sequence motif" description="GXGXXG" evidence="4">
    <location>
        <begin position="9"/>
        <end position="14"/>
    </location>
</feature>
<dbReference type="GO" id="GO:0016787">
    <property type="term" value="F:hydrolase activity"/>
    <property type="evidence" value="ECO:0007669"/>
    <property type="project" value="UniProtKB-UniRule"/>
</dbReference>
<dbReference type="RefSeq" id="WP_229339620.1">
    <property type="nucleotide sequence ID" value="NZ_JAJBZG010000002.1"/>
</dbReference>
<evidence type="ECO:0000313" key="7">
    <source>
        <dbReference type="Proteomes" id="UP001139414"/>
    </source>
</evidence>
<reference evidence="6" key="1">
    <citation type="submission" date="2021-10" db="EMBL/GenBank/DDBJ databases">
        <title>Gramella sp. ASW11-100T, isolated from marine sediment.</title>
        <authorList>
            <person name="Xia C."/>
        </authorList>
    </citation>
    <scope>NUCLEOTIDE SEQUENCE</scope>
    <source>
        <strain evidence="6">ASW11-100</strain>
    </source>
</reference>
<accession>A0A9X1LIM6</accession>
<dbReference type="CDD" id="cd07205">
    <property type="entry name" value="Pat_PNPLA6_PNPLA7_NTE1_like"/>
    <property type="match status" value="1"/>
</dbReference>
<dbReference type="Proteomes" id="UP001139414">
    <property type="component" value="Unassembled WGS sequence"/>
</dbReference>
<dbReference type="PANTHER" id="PTHR14226:SF29">
    <property type="entry name" value="NEUROPATHY TARGET ESTERASE SWS"/>
    <property type="match status" value="1"/>
</dbReference>
<organism evidence="6 7">
    <name type="scientific">Christiangramia sediminis</name>
    <dbReference type="NCBI Taxonomy" id="2881336"/>
    <lineage>
        <taxon>Bacteria</taxon>
        <taxon>Pseudomonadati</taxon>
        <taxon>Bacteroidota</taxon>
        <taxon>Flavobacteriia</taxon>
        <taxon>Flavobacteriales</taxon>
        <taxon>Flavobacteriaceae</taxon>
        <taxon>Christiangramia</taxon>
    </lineage>
</organism>
<feature type="active site" description="Proton acceptor" evidence="4">
    <location>
        <position position="150"/>
    </location>
</feature>
<feature type="domain" description="PNPLA" evidence="5">
    <location>
        <begin position="5"/>
        <end position="163"/>
    </location>
</feature>
<dbReference type="EMBL" id="JAJBZG010000002">
    <property type="protein sequence ID" value="MCB7481043.1"/>
    <property type="molecule type" value="Genomic_DNA"/>
</dbReference>
<dbReference type="InterPro" id="IPR016035">
    <property type="entry name" value="Acyl_Trfase/lysoPLipase"/>
</dbReference>
<proteinExistence type="predicted"/>
<dbReference type="InterPro" id="IPR050301">
    <property type="entry name" value="NTE"/>
</dbReference>
<gene>
    <name evidence="6" type="ORF">LGQ90_07190</name>
</gene>
<dbReference type="PROSITE" id="PS51635">
    <property type="entry name" value="PNPLA"/>
    <property type="match status" value="1"/>
</dbReference>
<dbReference type="PANTHER" id="PTHR14226">
    <property type="entry name" value="NEUROPATHY TARGET ESTERASE/SWISS CHEESE D.MELANOGASTER"/>
    <property type="match status" value="1"/>
</dbReference>
<keyword evidence="7" id="KW-1185">Reference proteome</keyword>
<keyword evidence="2 4" id="KW-0442">Lipid degradation</keyword>
<dbReference type="InterPro" id="IPR002641">
    <property type="entry name" value="PNPLA_dom"/>
</dbReference>
<evidence type="ECO:0000256" key="1">
    <source>
        <dbReference type="ARBA" id="ARBA00022801"/>
    </source>
</evidence>
<feature type="active site" description="Nucleophile" evidence="4">
    <location>
        <position position="38"/>
    </location>
</feature>
<dbReference type="GO" id="GO:0016042">
    <property type="term" value="P:lipid catabolic process"/>
    <property type="evidence" value="ECO:0007669"/>
    <property type="project" value="UniProtKB-UniRule"/>
</dbReference>
<evidence type="ECO:0000313" key="6">
    <source>
        <dbReference type="EMBL" id="MCB7481043.1"/>
    </source>
</evidence>
<dbReference type="Gene3D" id="3.40.1090.10">
    <property type="entry name" value="Cytosolic phospholipase A2 catalytic domain"/>
    <property type="match status" value="1"/>
</dbReference>
<sequence length="267" mass="29739">MNIGLVLSGGGARGVAQIGFIKALEEYGINITHISGTSAGAIIGAMYASGASWERILGFFKSVPIFHYKRYARNKPGFIDTAKFHQEFLKFFTEDNFSILQKKLYVNTTNLIDGNLRIFETGELINPLLASASIPGIFTPVQFKKGLFADGGIVNNFPVEPLQASCDKIIGGYVNPLKNIHPNGLKHSYQVITRAYQISLDHQCLSKFKYCDIMFCPGELENYGIFSLKTMDKIFNIGYMEAKKVLEEKAPLFIENTEKIKNSIAKE</sequence>
<dbReference type="SUPFAM" id="SSF52151">
    <property type="entry name" value="FabD/lysophospholipase-like"/>
    <property type="match status" value="1"/>
</dbReference>
<evidence type="ECO:0000256" key="2">
    <source>
        <dbReference type="ARBA" id="ARBA00022963"/>
    </source>
</evidence>
<dbReference type="Pfam" id="PF01734">
    <property type="entry name" value="Patatin"/>
    <property type="match status" value="1"/>
</dbReference>
<protein>
    <submittedName>
        <fullName evidence="6">Patatin-like phospholipase family protein</fullName>
    </submittedName>
</protein>
<evidence type="ECO:0000256" key="3">
    <source>
        <dbReference type="ARBA" id="ARBA00023098"/>
    </source>
</evidence>
<evidence type="ECO:0000259" key="5">
    <source>
        <dbReference type="PROSITE" id="PS51635"/>
    </source>
</evidence>
<feature type="short sequence motif" description="GXSXG" evidence="4">
    <location>
        <begin position="36"/>
        <end position="40"/>
    </location>
</feature>
<keyword evidence="1 4" id="KW-0378">Hydrolase</keyword>
<feature type="short sequence motif" description="DGA/G" evidence="4">
    <location>
        <begin position="150"/>
        <end position="152"/>
    </location>
</feature>
<comment type="caution">
    <text evidence="6">The sequence shown here is derived from an EMBL/GenBank/DDBJ whole genome shotgun (WGS) entry which is preliminary data.</text>
</comment>
<evidence type="ECO:0000256" key="4">
    <source>
        <dbReference type="PROSITE-ProRule" id="PRU01161"/>
    </source>
</evidence>
<name>A0A9X1LIM6_9FLAO</name>
<dbReference type="AlphaFoldDB" id="A0A9X1LIM6"/>
<keyword evidence="3 4" id="KW-0443">Lipid metabolism</keyword>